<sequence length="64" mass="7414">MHSARPLMLCNIFKIFIFSSEFTLKKVFIMWINAASKGGVVFLFFDCPGRRERSQSELTNILII</sequence>
<evidence type="ECO:0000313" key="2">
    <source>
        <dbReference type="Proteomes" id="UP000183868"/>
    </source>
</evidence>
<dbReference type="AlphaFoldDB" id="A0A1J1C6Y8"/>
<dbReference type="EMBL" id="CP018099">
    <property type="protein sequence ID" value="APF18407.1"/>
    <property type="molecule type" value="Genomic_DNA"/>
</dbReference>
<reference evidence="1 2" key="1">
    <citation type="submission" date="2016-11" db="EMBL/GenBank/DDBJ databases">
        <title>Genomic analysis of Caldithrix abyssi and proposal of a novel bacterial phylum Caldithrichaeota.</title>
        <authorList>
            <person name="Kublanov I."/>
            <person name="Sigalova O."/>
            <person name="Gavrilov S."/>
            <person name="Lebedinsky A."/>
            <person name="Ivanova N."/>
            <person name="Daum C."/>
            <person name="Reddy T."/>
            <person name="Klenk H.P."/>
            <person name="Goker M."/>
            <person name="Reva O."/>
            <person name="Miroshnichenko M."/>
            <person name="Kyprides N."/>
            <person name="Woyke T."/>
            <person name="Gelfand M."/>
        </authorList>
    </citation>
    <scope>NUCLEOTIDE SEQUENCE [LARGE SCALE GENOMIC DNA]</scope>
    <source>
        <strain evidence="1 2">LF13</strain>
    </source>
</reference>
<evidence type="ECO:0000313" key="1">
    <source>
        <dbReference type="EMBL" id="APF18407.1"/>
    </source>
</evidence>
<dbReference type="KEGG" id="caby:Cabys_1658"/>
<dbReference type="Proteomes" id="UP000183868">
    <property type="component" value="Chromosome"/>
</dbReference>
<protein>
    <submittedName>
        <fullName evidence="1">Uncharacterized protein</fullName>
    </submittedName>
</protein>
<gene>
    <name evidence="1" type="ORF">Cabys_1658</name>
</gene>
<organism evidence="1 2">
    <name type="scientific">Caldithrix abyssi DSM 13497</name>
    <dbReference type="NCBI Taxonomy" id="880073"/>
    <lineage>
        <taxon>Bacteria</taxon>
        <taxon>Pseudomonadati</taxon>
        <taxon>Calditrichota</taxon>
        <taxon>Calditrichia</taxon>
        <taxon>Calditrichales</taxon>
        <taxon>Calditrichaceae</taxon>
        <taxon>Caldithrix</taxon>
    </lineage>
</organism>
<proteinExistence type="predicted"/>
<name>A0A1J1C6Y8_CALAY</name>
<accession>A0A1J1C6Y8</accession>